<dbReference type="InterPro" id="IPR006440">
    <property type="entry name" value="Doc"/>
</dbReference>
<evidence type="ECO:0000313" key="3">
    <source>
        <dbReference type="EMBL" id="RNJ50016.1"/>
    </source>
</evidence>
<dbReference type="PANTHER" id="PTHR39426">
    <property type="entry name" value="HOMOLOGY TO DEATH-ON-CURING PROTEIN OF PHAGE P1"/>
    <property type="match status" value="1"/>
</dbReference>
<dbReference type="Pfam" id="PF02661">
    <property type="entry name" value="Fic"/>
    <property type="match status" value="1"/>
</dbReference>
<proteinExistence type="predicted"/>
<feature type="domain" description="Fido" evidence="2">
    <location>
        <begin position="9"/>
        <end position="123"/>
    </location>
</feature>
<organism evidence="3 4">
    <name type="scientific">Methylocystis hirsuta</name>
    <dbReference type="NCBI Taxonomy" id="369798"/>
    <lineage>
        <taxon>Bacteria</taxon>
        <taxon>Pseudomonadati</taxon>
        <taxon>Pseudomonadota</taxon>
        <taxon>Alphaproteobacteria</taxon>
        <taxon>Hyphomicrobiales</taxon>
        <taxon>Methylocystaceae</taxon>
        <taxon>Methylocystis</taxon>
    </lineage>
</organism>
<dbReference type="PANTHER" id="PTHR39426:SF1">
    <property type="entry name" value="HOMOLOGY TO DEATH-ON-CURING PROTEIN OF PHAGE P1"/>
    <property type="match status" value="1"/>
</dbReference>
<dbReference type="EMBL" id="QWDD01000001">
    <property type="protein sequence ID" value="RNJ50016.1"/>
    <property type="molecule type" value="Genomic_DNA"/>
</dbReference>
<dbReference type="PROSITE" id="PS51459">
    <property type="entry name" value="FIDO"/>
    <property type="match status" value="1"/>
</dbReference>
<dbReference type="RefSeq" id="WP_123175969.1">
    <property type="nucleotide sequence ID" value="NZ_QWDD01000001.1"/>
</dbReference>
<evidence type="ECO:0000259" key="2">
    <source>
        <dbReference type="PROSITE" id="PS51459"/>
    </source>
</evidence>
<accession>A0A3M9XQS8</accession>
<dbReference type="GO" id="GO:0016301">
    <property type="term" value="F:kinase activity"/>
    <property type="evidence" value="ECO:0007669"/>
    <property type="project" value="InterPro"/>
</dbReference>
<dbReference type="SUPFAM" id="SSF140931">
    <property type="entry name" value="Fic-like"/>
    <property type="match status" value="1"/>
</dbReference>
<dbReference type="OrthoDB" id="9802752at2"/>
<reference evidence="3 4" key="1">
    <citation type="submission" date="2018-08" db="EMBL/GenBank/DDBJ databases">
        <title>Genome sequence of Methylocystis hirsuta CSC1, a methanotroph able to accumulate PHAs.</title>
        <authorList>
            <person name="Bordel S."/>
            <person name="Rodriguez E."/>
            <person name="Gancedo J."/>
            <person name="Munoz R."/>
        </authorList>
    </citation>
    <scope>NUCLEOTIDE SEQUENCE [LARGE SCALE GENOMIC DNA]</scope>
    <source>
        <strain evidence="3 4">CSC1</strain>
    </source>
</reference>
<dbReference type="AlphaFoldDB" id="A0A3M9XQS8"/>
<protein>
    <submittedName>
        <fullName evidence="3">Type II toxin-antitoxin system death-on-curing family toxin</fullName>
    </submittedName>
</protein>
<dbReference type="InterPro" id="IPR036597">
    <property type="entry name" value="Fido-like_dom_sf"/>
</dbReference>
<keyword evidence="1" id="KW-0472">Membrane</keyword>
<keyword evidence="1" id="KW-1133">Transmembrane helix</keyword>
<dbReference type="InterPro" id="IPR003812">
    <property type="entry name" value="Fido"/>
</dbReference>
<name>A0A3M9XQS8_9HYPH</name>
<comment type="caution">
    <text evidence="3">The sequence shown here is derived from an EMBL/GenBank/DDBJ whole genome shotgun (WGS) entry which is preliminary data.</text>
</comment>
<keyword evidence="4" id="KW-1185">Reference proteome</keyword>
<gene>
    <name evidence="3" type="ORF">D1O30_10800</name>
</gene>
<feature type="transmembrane region" description="Helical" evidence="1">
    <location>
        <begin position="76"/>
        <end position="94"/>
    </location>
</feature>
<dbReference type="PIRSF" id="PIRSF018297">
    <property type="entry name" value="Doc"/>
    <property type="match status" value="1"/>
</dbReference>
<evidence type="ECO:0000256" key="1">
    <source>
        <dbReference type="SAM" id="Phobius"/>
    </source>
</evidence>
<dbReference type="Gene3D" id="1.20.120.1870">
    <property type="entry name" value="Fic/DOC protein, Fido domain"/>
    <property type="match status" value="1"/>
</dbReference>
<dbReference type="InterPro" id="IPR053737">
    <property type="entry name" value="Type_II_TA_Toxin"/>
</dbReference>
<dbReference type="NCBIfam" id="TIGR01550">
    <property type="entry name" value="DOC_P1"/>
    <property type="match status" value="1"/>
</dbReference>
<sequence>MSGRRTDYLTTAEILAIHDDLIERYGGAAGVRDLGQLEAALFRPQTGYYADEIAQAAALWESLSQNHAFVDGNKRVAFAAMFAFLTINGISLIANADEAWTFASALYQKDAFRFETLEAWLRQNCR</sequence>
<dbReference type="Proteomes" id="UP000268623">
    <property type="component" value="Unassembled WGS sequence"/>
</dbReference>
<evidence type="ECO:0000313" key="4">
    <source>
        <dbReference type="Proteomes" id="UP000268623"/>
    </source>
</evidence>
<keyword evidence="1" id="KW-0812">Transmembrane</keyword>